<organism evidence="1 2">
    <name type="scientific">Roseovarius ramblicola</name>
    <dbReference type="NCBI Taxonomy" id="2022336"/>
    <lineage>
        <taxon>Bacteria</taxon>
        <taxon>Pseudomonadati</taxon>
        <taxon>Pseudomonadota</taxon>
        <taxon>Alphaproteobacteria</taxon>
        <taxon>Rhodobacterales</taxon>
        <taxon>Roseobacteraceae</taxon>
        <taxon>Roseovarius</taxon>
    </lineage>
</organism>
<gene>
    <name evidence="1" type="ORF">ACFFU4_08385</name>
</gene>
<protein>
    <recommendedName>
        <fullName evidence="3">Transposase IS4-like domain-containing protein</fullName>
    </recommendedName>
</protein>
<dbReference type="InterPro" id="IPR012337">
    <property type="entry name" value="RNaseH-like_sf"/>
</dbReference>
<dbReference type="EMBL" id="JBHMEC010000013">
    <property type="protein sequence ID" value="MFB9149762.1"/>
    <property type="molecule type" value="Genomic_DNA"/>
</dbReference>
<sequence>MCKNNIPFAIRLREGLRVRLEGGNAFTFATLLRKHRRGAWEGRLEGMDRTLRFAARRLPGGEALIVTTNTDDAPRALRDYRKRRAIECMFGDAKTRGLNLEDTHITDPAKLDMLIGIVALAMTWAYRCATLAHGRGNIRRKAHGRREKSWFRTGLDTVRRWLLFDPPTAISAWRQNAPRRPVIQ</sequence>
<proteinExistence type="predicted"/>
<keyword evidence="2" id="KW-1185">Reference proteome</keyword>
<dbReference type="RefSeq" id="WP_377069005.1">
    <property type="nucleotide sequence ID" value="NZ_JBHMEC010000013.1"/>
</dbReference>
<evidence type="ECO:0000313" key="2">
    <source>
        <dbReference type="Proteomes" id="UP001589670"/>
    </source>
</evidence>
<accession>A0ABV5HZA5</accession>
<dbReference type="Proteomes" id="UP001589670">
    <property type="component" value="Unassembled WGS sequence"/>
</dbReference>
<evidence type="ECO:0008006" key="3">
    <source>
        <dbReference type="Google" id="ProtNLM"/>
    </source>
</evidence>
<dbReference type="SUPFAM" id="SSF53098">
    <property type="entry name" value="Ribonuclease H-like"/>
    <property type="match status" value="1"/>
</dbReference>
<comment type="caution">
    <text evidence="1">The sequence shown here is derived from an EMBL/GenBank/DDBJ whole genome shotgun (WGS) entry which is preliminary data.</text>
</comment>
<name>A0ABV5HZA5_9RHOB</name>
<reference evidence="1 2" key="1">
    <citation type="submission" date="2024-09" db="EMBL/GenBank/DDBJ databases">
        <authorList>
            <person name="Sun Q."/>
            <person name="Mori K."/>
        </authorList>
    </citation>
    <scope>NUCLEOTIDE SEQUENCE [LARGE SCALE GENOMIC DNA]</scope>
    <source>
        <strain evidence="1 2">CECT 9424</strain>
    </source>
</reference>
<evidence type="ECO:0000313" key="1">
    <source>
        <dbReference type="EMBL" id="MFB9149762.1"/>
    </source>
</evidence>